<gene>
    <name evidence="1" type="ORF">EJB05_05886</name>
</gene>
<keyword evidence="2" id="KW-1185">Reference proteome</keyword>
<feature type="non-terminal residue" evidence="1">
    <location>
        <position position="1"/>
    </location>
</feature>
<name>A0A5J9WDC0_9POAL</name>
<comment type="caution">
    <text evidence="1">The sequence shown here is derived from an EMBL/GenBank/DDBJ whole genome shotgun (WGS) entry which is preliminary data.</text>
</comment>
<dbReference type="EMBL" id="RWGY01000004">
    <property type="protein sequence ID" value="TVU46359.1"/>
    <property type="molecule type" value="Genomic_DNA"/>
</dbReference>
<sequence>MEYHVKLLIACWADGQFEELSSFLSQLEVLVENQHGSQNSPRVGALRQGEVDAVAVGACAEQHHIGFVIP</sequence>
<accession>A0A5J9WDC0</accession>
<dbReference type="AlphaFoldDB" id="A0A5J9WDC0"/>
<reference evidence="1 2" key="1">
    <citation type="journal article" date="2019" name="Sci. Rep.">
        <title>A high-quality genome of Eragrostis curvula grass provides insights into Poaceae evolution and supports new strategies to enhance forage quality.</title>
        <authorList>
            <person name="Carballo J."/>
            <person name="Santos B.A.C.M."/>
            <person name="Zappacosta D."/>
            <person name="Garbus I."/>
            <person name="Selva J.P."/>
            <person name="Gallo C.A."/>
            <person name="Diaz A."/>
            <person name="Albertini E."/>
            <person name="Caccamo M."/>
            <person name="Echenique V."/>
        </authorList>
    </citation>
    <scope>NUCLEOTIDE SEQUENCE [LARGE SCALE GENOMIC DNA]</scope>
    <source>
        <strain evidence="2">cv. Victoria</strain>
        <tissue evidence="1">Leaf</tissue>
    </source>
</reference>
<dbReference type="Gramene" id="TVU46359">
    <property type="protein sequence ID" value="TVU46359"/>
    <property type="gene ID" value="EJB05_05886"/>
</dbReference>
<evidence type="ECO:0000313" key="1">
    <source>
        <dbReference type="EMBL" id="TVU46359.1"/>
    </source>
</evidence>
<proteinExistence type="predicted"/>
<evidence type="ECO:0000313" key="2">
    <source>
        <dbReference type="Proteomes" id="UP000324897"/>
    </source>
</evidence>
<dbReference type="Proteomes" id="UP000324897">
    <property type="component" value="Chromosome 5"/>
</dbReference>
<organism evidence="1 2">
    <name type="scientific">Eragrostis curvula</name>
    <name type="common">weeping love grass</name>
    <dbReference type="NCBI Taxonomy" id="38414"/>
    <lineage>
        <taxon>Eukaryota</taxon>
        <taxon>Viridiplantae</taxon>
        <taxon>Streptophyta</taxon>
        <taxon>Embryophyta</taxon>
        <taxon>Tracheophyta</taxon>
        <taxon>Spermatophyta</taxon>
        <taxon>Magnoliopsida</taxon>
        <taxon>Liliopsida</taxon>
        <taxon>Poales</taxon>
        <taxon>Poaceae</taxon>
        <taxon>PACMAD clade</taxon>
        <taxon>Chloridoideae</taxon>
        <taxon>Eragrostideae</taxon>
        <taxon>Eragrostidinae</taxon>
        <taxon>Eragrostis</taxon>
    </lineage>
</organism>
<protein>
    <submittedName>
        <fullName evidence="1">Uncharacterized protein</fullName>
    </submittedName>
</protein>